<proteinExistence type="predicted"/>
<protein>
    <submittedName>
        <fullName evidence="1">Uncharacterized protein</fullName>
    </submittedName>
</protein>
<organism evidence="1 2">
    <name type="scientific">Haematococcus lacustris</name>
    <name type="common">Green alga</name>
    <name type="synonym">Haematococcus pluvialis</name>
    <dbReference type="NCBI Taxonomy" id="44745"/>
    <lineage>
        <taxon>Eukaryota</taxon>
        <taxon>Viridiplantae</taxon>
        <taxon>Chlorophyta</taxon>
        <taxon>core chlorophytes</taxon>
        <taxon>Chlorophyceae</taxon>
        <taxon>CS clade</taxon>
        <taxon>Chlamydomonadales</taxon>
        <taxon>Haematococcaceae</taxon>
        <taxon>Haematococcus</taxon>
    </lineage>
</organism>
<evidence type="ECO:0000313" key="2">
    <source>
        <dbReference type="Proteomes" id="UP000485058"/>
    </source>
</evidence>
<comment type="caution">
    <text evidence="1">The sequence shown here is derived from an EMBL/GenBank/DDBJ whole genome shotgun (WGS) entry which is preliminary data.</text>
</comment>
<evidence type="ECO:0000313" key="1">
    <source>
        <dbReference type="EMBL" id="GFH17002.1"/>
    </source>
</evidence>
<accession>A0A699ZMG5</accession>
<name>A0A699ZMG5_HAELA</name>
<gene>
    <name evidence="1" type="ORF">HaLaN_13533</name>
</gene>
<sequence length="36" mass="4303">MVSSSSSSFRRAYYKVRQQHSQLQPQQPLWQQLQHG</sequence>
<dbReference type="EMBL" id="BLLF01001082">
    <property type="protein sequence ID" value="GFH17002.1"/>
    <property type="molecule type" value="Genomic_DNA"/>
</dbReference>
<reference evidence="1 2" key="1">
    <citation type="submission" date="2020-02" db="EMBL/GenBank/DDBJ databases">
        <title>Draft genome sequence of Haematococcus lacustris strain NIES-144.</title>
        <authorList>
            <person name="Morimoto D."/>
            <person name="Nakagawa S."/>
            <person name="Yoshida T."/>
            <person name="Sawayama S."/>
        </authorList>
    </citation>
    <scope>NUCLEOTIDE SEQUENCE [LARGE SCALE GENOMIC DNA]</scope>
    <source>
        <strain evidence="1 2">NIES-144</strain>
    </source>
</reference>
<dbReference type="AlphaFoldDB" id="A0A699ZMG5"/>
<keyword evidence="2" id="KW-1185">Reference proteome</keyword>
<dbReference type="Proteomes" id="UP000485058">
    <property type="component" value="Unassembled WGS sequence"/>
</dbReference>